<sequence>MLKTEQNLRMEVVTNPVPAVFVLLLGALFIVLFISWCCKQCSRSKEGDSLIVPPNVHRRYITAIDVQTGLPVIIHTSALLGSSSGRPLRTPTRMTGPYNSSSNSTLYGTILYDEPQMCQDVPCRTPPPPYSEASLLPRV</sequence>
<dbReference type="Proteomes" id="UP000054359">
    <property type="component" value="Unassembled WGS sequence"/>
</dbReference>
<accession>A0A087UKQ3</accession>
<keyword evidence="3" id="KW-1185">Reference proteome</keyword>
<feature type="transmembrane region" description="Helical" evidence="1">
    <location>
        <begin position="12"/>
        <end position="36"/>
    </location>
</feature>
<keyword evidence="1" id="KW-1133">Transmembrane helix</keyword>
<feature type="non-terminal residue" evidence="2">
    <location>
        <position position="139"/>
    </location>
</feature>
<organism evidence="2 3">
    <name type="scientific">Stegodyphus mimosarum</name>
    <name type="common">African social velvet spider</name>
    <dbReference type="NCBI Taxonomy" id="407821"/>
    <lineage>
        <taxon>Eukaryota</taxon>
        <taxon>Metazoa</taxon>
        <taxon>Ecdysozoa</taxon>
        <taxon>Arthropoda</taxon>
        <taxon>Chelicerata</taxon>
        <taxon>Arachnida</taxon>
        <taxon>Araneae</taxon>
        <taxon>Araneomorphae</taxon>
        <taxon>Entelegynae</taxon>
        <taxon>Eresoidea</taxon>
        <taxon>Eresidae</taxon>
        <taxon>Stegodyphus</taxon>
    </lineage>
</organism>
<keyword evidence="1" id="KW-0812">Transmembrane</keyword>
<keyword evidence="1" id="KW-0472">Membrane</keyword>
<dbReference type="EMBL" id="KK120277">
    <property type="protein sequence ID" value="KFM77942.1"/>
    <property type="molecule type" value="Genomic_DNA"/>
</dbReference>
<protein>
    <submittedName>
        <fullName evidence="2">Uncharacterized protein</fullName>
    </submittedName>
</protein>
<dbReference type="AlphaFoldDB" id="A0A087UKQ3"/>
<evidence type="ECO:0000313" key="2">
    <source>
        <dbReference type="EMBL" id="KFM77942.1"/>
    </source>
</evidence>
<gene>
    <name evidence="2" type="ORF">X975_20106</name>
</gene>
<reference evidence="2 3" key="1">
    <citation type="submission" date="2013-11" db="EMBL/GenBank/DDBJ databases">
        <title>Genome sequencing of Stegodyphus mimosarum.</title>
        <authorList>
            <person name="Bechsgaard J."/>
        </authorList>
    </citation>
    <scope>NUCLEOTIDE SEQUENCE [LARGE SCALE GENOMIC DNA]</scope>
</reference>
<evidence type="ECO:0000256" key="1">
    <source>
        <dbReference type="SAM" id="Phobius"/>
    </source>
</evidence>
<dbReference type="OMA" id="HRYISTI"/>
<name>A0A087UKQ3_STEMI</name>
<evidence type="ECO:0000313" key="3">
    <source>
        <dbReference type="Proteomes" id="UP000054359"/>
    </source>
</evidence>
<dbReference type="OrthoDB" id="6430437at2759"/>
<proteinExistence type="predicted"/>